<sequence length="404" mass="42795">YFNSKVPYGFNYADNNDTITDDKVDEQHGMHVAGIIGANGTGDDPAKSVVGVAPEAQLLAMKVFTNSDTSATTGSATLVSAIEDSAKIGADVLNMSLGSDSGNQTLEDPELAAVQNANESGTAAVISAGNSGTSGSATEGVNKDYYGLQDNEMVGTPGTSRGATTVASAENTDVITQAVTITDGTGLQLGPETIQLSSNDFTGSFDQKKFYVVKDASGNLSKGKVADYTADAKGKIAIVKRGELTFADKQKYAQAFGTVPLLKNKNTGTQYYGGMVTDADANQIVDDQAIAFSSDKNALYNEISMKYYLLANISNVQVDILDGQGNKVTTLSSSTNRKKTYYNAHSQQYIYYHAPATDGTYYDQRDGNIKTADDGSYTYRISGVPEGGDKRQVFDVPFKLDSKA</sequence>
<evidence type="ECO:0000256" key="1">
    <source>
        <dbReference type="ARBA" id="ARBA00011073"/>
    </source>
</evidence>
<dbReference type="EC" id="3.4.21.96" evidence="5"/>
<dbReference type="PANTHER" id="PTHR43399:SF4">
    <property type="entry name" value="CELL WALL-ASSOCIATED PROTEASE"/>
    <property type="match status" value="1"/>
</dbReference>
<dbReference type="Pfam" id="PF00082">
    <property type="entry name" value="Peptidase_S8"/>
    <property type="match status" value="1"/>
</dbReference>
<feature type="domain" description="Peptidase S8/S53" evidence="3">
    <location>
        <begin position="14"/>
        <end position="322"/>
    </location>
</feature>
<dbReference type="SUPFAM" id="SSF52025">
    <property type="entry name" value="PA domain"/>
    <property type="match status" value="1"/>
</dbReference>
<proteinExistence type="inferred from homology"/>
<dbReference type="Gene3D" id="2.60.40.4070">
    <property type="match status" value="1"/>
</dbReference>
<dbReference type="GO" id="GO:0006508">
    <property type="term" value="P:proteolysis"/>
    <property type="evidence" value="ECO:0007669"/>
    <property type="project" value="InterPro"/>
</dbReference>
<dbReference type="AlphaFoldDB" id="Q7M177"/>
<protein>
    <submittedName>
        <fullName evidence="5">Lactocepin</fullName>
        <ecNumber evidence="5">3.4.21.96</ecNumber>
    </submittedName>
</protein>
<dbReference type="InterPro" id="IPR022398">
    <property type="entry name" value="Peptidase_S8_His-AS"/>
</dbReference>
<dbReference type="PROSITE" id="PS00137">
    <property type="entry name" value="SUBTILASE_HIS"/>
    <property type="match status" value="1"/>
</dbReference>
<comment type="caution">
    <text evidence="2">Lacks conserved residue(s) required for the propagation of feature annotation.</text>
</comment>
<evidence type="ECO:0000259" key="4">
    <source>
        <dbReference type="Pfam" id="PF02225"/>
    </source>
</evidence>
<dbReference type="Pfam" id="PF02225">
    <property type="entry name" value="PA"/>
    <property type="match status" value="1"/>
</dbReference>
<evidence type="ECO:0000256" key="2">
    <source>
        <dbReference type="PROSITE-ProRule" id="PRU01240"/>
    </source>
</evidence>
<dbReference type="InterPro" id="IPR003137">
    <property type="entry name" value="PA_domain"/>
</dbReference>
<dbReference type="Gene3D" id="3.40.50.200">
    <property type="entry name" value="Peptidase S8/S53 domain"/>
    <property type="match status" value="1"/>
</dbReference>
<dbReference type="InterPro" id="IPR046450">
    <property type="entry name" value="PA_dom_sf"/>
</dbReference>
<name>Q7M177_9LACT</name>
<feature type="non-terminal residue" evidence="5">
    <location>
        <position position="404"/>
    </location>
</feature>
<evidence type="ECO:0000259" key="3">
    <source>
        <dbReference type="Pfam" id="PF00082"/>
    </source>
</evidence>
<dbReference type="PANTHER" id="PTHR43399">
    <property type="entry name" value="SUBTILISIN-RELATED"/>
    <property type="match status" value="1"/>
</dbReference>
<dbReference type="SUPFAM" id="SSF52743">
    <property type="entry name" value="Subtilisin-like"/>
    <property type="match status" value="1"/>
</dbReference>
<dbReference type="InterPro" id="IPR051048">
    <property type="entry name" value="Peptidase_S8/S53_subtilisin"/>
</dbReference>
<organism evidence="5">
    <name type="scientific">Lactococcus lactis</name>
    <dbReference type="NCBI Taxonomy" id="1358"/>
    <lineage>
        <taxon>Bacteria</taxon>
        <taxon>Bacillati</taxon>
        <taxon>Bacillota</taxon>
        <taxon>Bacilli</taxon>
        <taxon>Lactobacillales</taxon>
        <taxon>Streptococcaceae</taxon>
        <taxon>Lactococcus</taxon>
    </lineage>
</organism>
<accession>Q7M177</accession>
<reference evidence="5" key="1">
    <citation type="journal article" date="1992" name="J. Gen. Microbiol.">
        <title>Cloning and partial sequencing of the proteinase gene complex from Lactococcus lactis subsp. lactis UC317.</title>
        <authorList>
            <person name="Law J."/>
            <person name="Vos P."/>
            <person name="Hayes F."/>
            <person name="Daly C."/>
            <person name="de Vos W.M."/>
            <person name="Fitzgerald G."/>
        </authorList>
    </citation>
    <scope>NUCLEOTIDE SEQUENCE</scope>
</reference>
<dbReference type="InterPro" id="IPR000209">
    <property type="entry name" value="Peptidase_S8/S53_dom"/>
</dbReference>
<comment type="similarity">
    <text evidence="1 2">Belongs to the peptidase S8 family.</text>
</comment>
<feature type="non-terminal residue" evidence="5">
    <location>
        <position position="1"/>
    </location>
</feature>
<feature type="domain" description="PA" evidence="4">
    <location>
        <begin position="223"/>
        <end position="259"/>
    </location>
</feature>
<dbReference type="PROSITE" id="PS51892">
    <property type="entry name" value="SUBTILASE"/>
    <property type="match status" value="1"/>
</dbReference>
<dbReference type="PIR" id="A44833">
    <property type="entry name" value="A44833"/>
</dbReference>
<evidence type="ECO:0000313" key="5">
    <source>
        <dbReference type="PIR" id="A44833"/>
    </source>
</evidence>
<dbReference type="GO" id="GO:0004252">
    <property type="term" value="F:serine-type endopeptidase activity"/>
    <property type="evidence" value="ECO:0007669"/>
    <property type="project" value="InterPro"/>
</dbReference>
<dbReference type="InterPro" id="IPR036852">
    <property type="entry name" value="Peptidase_S8/S53_dom_sf"/>
</dbReference>